<keyword evidence="9" id="KW-1185">Reference proteome</keyword>
<evidence type="ECO:0000256" key="4">
    <source>
        <dbReference type="ARBA" id="ARBA00022989"/>
    </source>
</evidence>
<organism evidence="8 9">
    <name type="scientific">Ornithinimicrobium avium</name>
    <dbReference type="NCBI Taxonomy" id="2283195"/>
    <lineage>
        <taxon>Bacteria</taxon>
        <taxon>Bacillati</taxon>
        <taxon>Actinomycetota</taxon>
        <taxon>Actinomycetes</taxon>
        <taxon>Micrococcales</taxon>
        <taxon>Ornithinimicrobiaceae</taxon>
        <taxon>Ornithinimicrobium</taxon>
    </lineage>
</organism>
<feature type="transmembrane region" description="Helical" evidence="6">
    <location>
        <begin position="103"/>
        <end position="126"/>
    </location>
</feature>
<dbReference type="RefSeq" id="WP_114929094.1">
    <property type="nucleotide sequence ID" value="NZ_CP031229.1"/>
</dbReference>
<accession>A0A345NPV9</accession>
<evidence type="ECO:0000256" key="5">
    <source>
        <dbReference type="ARBA" id="ARBA00023136"/>
    </source>
</evidence>
<reference evidence="8 9" key="1">
    <citation type="submission" date="2018-07" db="EMBL/GenBank/DDBJ databases">
        <title>Complete genome sequencing of Ornithinimicrobium sp. AMA3305.</title>
        <authorList>
            <person name="Bae J.-W."/>
        </authorList>
    </citation>
    <scope>NUCLEOTIDE SEQUENCE [LARGE SCALE GENOMIC DNA]</scope>
    <source>
        <strain evidence="8 9">AMA3305</strain>
    </source>
</reference>
<dbReference type="Pfam" id="PF02687">
    <property type="entry name" value="FtsX"/>
    <property type="match status" value="1"/>
</dbReference>
<dbReference type="GO" id="GO:0005886">
    <property type="term" value="C:plasma membrane"/>
    <property type="evidence" value="ECO:0007669"/>
    <property type="project" value="UniProtKB-SubCell"/>
</dbReference>
<protein>
    <submittedName>
        <fullName evidence="8">ABC transporter permease</fullName>
    </submittedName>
</protein>
<proteinExistence type="predicted"/>
<evidence type="ECO:0000256" key="2">
    <source>
        <dbReference type="ARBA" id="ARBA00022475"/>
    </source>
</evidence>
<name>A0A345NPV9_9MICO</name>
<evidence type="ECO:0000313" key="8">
    <source>
        <dbReference type="EMBL" id="AXH97067.1"/>
    </source>
</evidence>
<keyword evidence="4 6" id="KW-1133">Transmembrane helix</keyword>
<dbReference type="InterPro" id="IPR003838">
    <property type="entry name" value="ABC3_permease_C"/>
</dbReference>
<sequence>MGEMDRIQRTIDTVRLVGALVLVLGLTSCAVGALDRAIERRREVVRLQLLGVPPRTLPLSHWLEVAVPILLGTVLALGLGWLAADSYLLLVSDDERLRIAPSFIGPMIAAAGIGSLLVAWATSLVANPRIRPELIRAA</sequence>
<feature type="transmembrane region" description="Helical" evidence="6">
    <location>
        <begin position="59"/>
        <end position="83"/>
    </location>
</feature>
<dbReference type="PROSITE" id="PS51257">
    <property type="entry name" value="PROKAR_LIPOPROTEIN"/>
    <property type="match status" value="1"/>
</dbReference>
<dbReference type="OrthoDB" id="4788904at2"/>
<feature type="transmembrane region" description="Helical" evidence="6">
    <location>
        <begin position="16"/>
        <end position="38"/>
    </location>
</feature>
<dbReference type="AlphaFoldDB" id="A0A345NPV9"/>
<evidence type="ECO:0000313" key="9">
    <source>
        <dbReference type="Proteomes" id="UP000253790"/>
    </source>
</evidence>
<gene>
    <name evidence="8" type="ORF">DV701_13915</name>
</gene>
<evidence type="ECO:0000256" key="6">
    <source>
        <dbReference type="SAM" id="Phobius"/>
    </source>
</evidence>
<evidence type="ECO:0000259" key="7">
    <source>
        <dbReference type="Pfam" id="PF02687"/>
    </source>
</evidence>
<evidence type="ECO:0000256" key="1">
    <source>
        <dbReference type="ARBA" id="ARBA00004651"/>
    </source>
</evidence>
<dbReference type="Proteomes" id="UP000253790">
    <property type="component" value="Chromosome"/>
</dbReference>
<keyword evidence="2" id="KW-1003">Cell membrane</keyword>
<comment type="subcellular location">
    <subcellularLocation>
        <location evidence="1">Cell membrane</location>
        <topology evidence="1">Multi-pass membrane protein</topology>
    </subcellularLocation>
</comment>
<evidence type="ECO:0000256" key="3">
    <source>
        <dbReference type="ARBA" id="ARBA00022692"/>
    </source>
</evidence>
<feature type="domain" description="ABC3 transporter permease C-terminal" evidence="7">
    <location>
        <begin position="37"/>
        <end position="129"/>
    </location>
</feature>
<dbReference type="KEGG" id="orn:DV701_13915"/>
<dbReference type="EMBL" id="CP031229">
    <property type="protein sequence ID" value="AXH97067.1"/>
    <property type="molecule type" value="Genomic_DNA"/>
</dbReference>
<keyword evidence="5 6" id="KW-0472">Membrane</keyword>
<keyword evidence="3 6" id="KW-0812">Transmembrane</keyword>